<dbReference type="AlphaFoldDB" id="A0A0G4NAT1"/>
<dbReference type="Proteomes" id="UP000045706">
    <property type="component" value="Unassembled WGS sequence"/>
</dbReference>
<feature type="region of interest" description="Disordered" evidence="1">
    <location>
        <begin position="1"/>
        <end position="22"/>
    </location>
</feature>
<proteinExistence type="predicted"/>
<evidence type="ECO:0000256" key="1">
    <source>
        <dbReference type="SAM" id="MobiDB-lite"/>
    </source>
</evidence>
<gene>
    <name evidence="2" type="ORF">BN1723_019222</name>
</gene>
<evidence type="ECO:0000313" key="3">
    <source>
        <dbReference type="Proteomes" id="UP000045706"/>
    </source>
</evidence>
<dbReference type="EMBL" id="CVQI01033390">
    <property type="protein sequence ID" value="CRK43568.1"/>
    <property type="molecule type" value="Genomic_DNA"/>
</dbReference>
<reference evidence="3" key="1">
    <citation type="submission" date="2015-05" db="EMBL/GenBank/DDBJ databases">
        <authorList>
            <person name="Fogelqvist Johan"/>
        </authorList>
    </citation>
    <scope>NUCLEOTIDE SEQUENCE [LARGE SCALE GENOMIC DNA]</scope>
</reference>
<feature type="non-terminal residue" evidence="2">
    <location>
        <position position="1"/>
    </location>
</feature>
<accession>A0A0G4NAT1</accession>
<protein>
    <submittedName>
        <fullName evidence="2">Uncharacterized protein</fullName>
    </submittedName>
</protein>
<sequence>RQNGPSLRGRPERPSRASPGVR</sequence>
<name>A0A0G4NAT1_VERLO</name>
<evidence type="ECO:0000313" key="2">
    <source>
        <dbReference type="EMBL" id="CRK43568.1"/>
    </source>
</evidence>
<organism evidence="2 3">
    <name type="scientific">Verticillium longisporum</name>
    <name type="common">Verticillium dahliae var. longisporum</name>
    <dbReference type="NCBI Taxonomy" id="100787"/>
    <lineage>
        <taxon>Eukaryota</taxon>
        <taxon>Fungi</taxon>
        <taxon>Dikarya</taxon>
        <taxon>Ascomycota</taxon>
        <taxon>Pezizomycotina</taxon>
        <taxon>Sordariomycetes</taxon>
        <taxon>Hypocreomycetidae</taxon>
        <taxon>Glomerellales</taxon>
        <taxon>Plectosphaerellaceae</taxon>
        <taxon>Verticillium</taxon>
    </lineage>
</organism>